<keyword evidence="3" id="KW-1185">Reference proteome</keyword>
<evidence type="ECO:0000256" key="1">
    <source>
        <dbReference type="SAM" id="MobiDB-lite"/>
    </source>
</evidence>
<dbReference type="AlphaFoldDB" id="A0A1G4JFC2"/>
<dbReference type="Proteomes" id="UP000191144">
    <property type="component" value="Chromosome E"/>
</dbReference>
<dbReference type="Pfam" id="PF05032">
    <property type="entry name" value="Spo12"/>
    <property type="match status" value="1"/>
</dbReference>
<name>A0A1G4JFC2_9SACH</name>
<organism evidence="2 3">
    <name type="scientific">Lachancea meyersii CBS 8951</name>
    <dbReference type="NCBI Taxonomy" id="1266667"/>
    <lineage>
        <taxon>Eukaryota</taxon>
        <taxon>Fungi</taxon>
        <taxon>Dikarya</taxon>
        <taxon>Ascomycota</taxon>
        <taxon>Saccharomycotina</taxon>
        <taxon>Saccharomycetes</taxon>
        <taxon>Saccharomycetales</taxon>
        <taxon>Saccharomycetaceae</taxon>
        <taxon>Lachancea</taxon>
    </lineage>
</organism>
<gene>
    <name evidence="2" type="ORF">LAME_0E01486G</name>
</gene>
<evidence type="ECO:0000313" key="3">
    <source>
        <dbReference type="Proteomes" id="UP000191144"/>
    </source>
</evidence>
<feature type="compositionally biased region" description="Polar residues" evidence="1">
    <location>
        <begin position="60"/>
        <end position="76"/>
    </location>
</feature>
<proteinExistence type="predicted"/>
<feature type="region of interest" description="Disordered" evidence="1">
    <location>
        <begin position="60"/>
        <end position="84"/>
    </location>
</feature>
<dbReference type="InterPro" id="IPR007727">
    <property type="entry name" value="Spo12"/>
</dbReference>
<dbReference type="OrthoDB" id="5578329at2759"/>
<dbReference type="EMBL" id="LT598481">
    <property type="protein sequence ID" value="SCU88887.1"/>
    <property type="molecule type" value="Genomic_DNA"/>
</dbReference>
<evidence type="ECO:0000313" key="2">
    <source>
        <dbReference type="EMBL" id="SCU88887.1"/>
    </source>
</evidence>
<reference evidence="3" key="1">
    <citation type="submission" date="2016-03" db="EMBL/GenBank/DDBJ databases">
        <authorList>
            <person name="Devillers Hugo."/>
        </authorList>
    </citation>
    <scope>NUCLEOTIDE SEQUENCE [LARGE SCALE GENOMIC DNA]</scope>
</reference>
<sequence>MSAPSIQPLHQAQASVPNLHKSMFKRQDHVTVPVKNKFASPTDDMLSPCSQKLNDHKSKLFSSKANPTKLNFATKQSGEDSEDE</sequence>
<accession>A0A1G4JFC2</accession>
<protein>
    <submittedName>
        <fullName evidence="2">LAME_0E01486g1_1</fullName>
    </submittedName>
</protein>